<dbReference type="CDD" id="cd07505">
    <property type="entry name" value="HAD_BPGM-like"/>
    <property type="match status" value="1"/>
</dbReference>
<dbReference type="PANTHER" id="PTHR18901">
    <property type="entry name" value="2-DEOXYGLUCOSE-6-PHOSPHATE PHOSPHATASE 2"/>
    <property type="match status" value="1"/>
</dbReference>
<dbReference type="Pfam" id="PF13419">
    <property type="entry name" value="HAD_2"/>
    <property type="match status" value="1"/>
</dbReference>
<dbReference type="InterPro" id="IPR041492">
    <property type="entry name" value="HAD_2"/>
</dbReference>
<dbReference type="RefSeq" id="WP_154451182.1">
    <property type="nucleotide sequence ID" value="NZ_CP044328.1"/>
</dbReference>
<dbReference type="PANTHER" id="PTHR18901:SF38">
    <property type="entry name" value="PSEUDOURIDINE-5'-PHOSPHATASE"/>
    <property type="match status" value="1"/>
</dbReference>
<evidence type="ECO:0000313" key="1">
    <source>
        <dbReference type="EMBL" id="QGM93354.1"/>
    </source>
</evidence>
<dbReference type="InterPro" id="IPR006439">
    <property type="entry name" value="HAD-SF_hydro_IA"/>
</dbReference>
<dbReference type="Gene3D" id="3.40.50.1000">
    <property type="entry name" value="HAD superfamily/HAD-like"/>
    <property type="match status" value="1"/>
</dbReference>
<reference evidence="1 2" key="2">
    <citation type="journal article" date="2021" name="AMB Express">
        <title>Isolation and characterisation of Methylocystis spp. for poly-3-hydroxybutyrate production using waste methane feedstocks.</title>
        <authorList>
            <person name="Rumah B.L."/>
            <person name="Stead C.E."/>
            <person name="Claxton Stevens B.H."/>
            <person name="Minton N.P."/>
            <person name="Grosse-Honebrink A."/>
            <person name="Zhang Y."/>
        </authorList>
    </citation>
    <scope>NUCLEOTIDE SEQUENCE [LARGE SCALE GENOMIC DNA]</scope>
    <source>
        <strain evidence="1 2">BRCS1</strain>
    </source>
</reference>
<organism evidence="1 2">
    <name type="scientific">Methylocystis rosea</name>
    <dbReference type="NCBI Taxonomy" id="173366"/>
    <lineage>
        <taxon>Bacteria</taxon>
        <taxon>Pseudomonadati</taxon>
        <taxon>Pseudomonadota</taxon>
        <taxon>Alphaproteobacteria</taxon>
        <taxon>Hyphomicrobiales</taxon>
        <taxon>Methylocystaceae</taxon>
        <taxon>Methylocystis</taxon>
    </lineage>
</organism>
<dbReference type="InterPro" id="IPR036412">
    <property type="entry name" value="HAD-like_sf"/>
</dbReference>
<dbReference type="SUPFAM" id="SSF56784">
    <property type="entry name" value="HAD-like"/>
    <property type="match status" value="1"/>
</dbReference>
<dbReference type="InterPro" id="IPR023198">
    <property type="entry name" value="PGP-like_dom2"/>
</dbReference>
<dbReference type="InterPro" id="IPR023214">
    <property type="entry name" value="HAD_sf"/>
</dbReference>
<dbReference type="Gene3D" id="1.10.150.240">
    <property type="entry name" value="Putative phosphatase, domain 2"/>
    <property type="match status" value="1"/>
</dbReference>
<dbReference type="EMBL" id="CP044328">
    <property type="protein sequence ID" value="QGM93354.1"/>
    <property type="molecule type" value="Genomic_DNA"/>
</dbReference>
<keyword evidence="2" id="KW-1185">Reference proteome</keyword>
<dbReference type="SFLD" id="SFLDG01129">
    <property type="entry name" value="C1.5:_HAD__Beta-PGM__Phosphata"/>
    <property type="match status" value="1"/>
</dbReference>
<name>A0ABX6EG34_9HYPH</name>
<dbReference type="NCBIfam" id="TIGR01509">
    <property type="entry name" value="HAD-SF-IA-v3"/>
    <property type="match status" value="1"/>
</dbReference>
<evidence type="ECO:0000313" key="2">
    <source>
        <dbReference type="Proteomes" id="UP000424673"/>
    </source>
</evidence>
<gene>
    <name evidence="1" type="ORF">F7D13_04565</name>
</gene>
<dbReference type="SFLD" id="SFLDS00003">
    <property type="entry name" value="Haloacid_Dehalogenase"/>
    <property type="match status" value="1"/>
</dbReference>
<proteinExistence type="predicted"/>
<sequence length="226" mass="24067">MILPNAVRAAIFDMDGTLLDTERLYLRAISDACSAMRLVADDGFFLQMLGTPWSNCYALMESRFGGGFVRERFDGLFEDRFGALTRDGVAVKPGVRELLAHLQSRSTPMAVATSTSGEIARRQLESAGLLNYFAAQVTADMVKDAKPAPETFLKAAEELAVAPQYCLALEDSPAGVQSAAASGAMTIMVPDLAPATAAERSLCVAVVRTMHDVLDCLIAAEAASPV</sequence>
<reference evidence="2" key="1">
    <citation type="submission" date="2019-09" db="EMBL/GenBank/DDBJ databases">
        <title>Isolation and complete genome sequencing of Methylocystis species.</title>
        <authorList>
            <person name="Rumah B.L."/>
            <person name="Stead C.E."/>
            <person name="Stevens B.C."/>
            <person name="Minton N.P."/>
            <person name="Grosse-Honebrink A."/>
            <person name="Zhang Y."/>
        </authorList>
    </citation>
    <scope>NUCLEOTIDE SEQUENCE [LARGE SCALE GENOMIC DNA]</scope>
    <source>
        <strain evidence="2">BRCS1</strain>
    </source>
</reference>
<dbReference type="PRINTS" id="PR00413">
    <property type="entry name" value="HADHALOGNASE"/>
</dbReference>
<dbReference type="Proteomes" id="UP000424673">
    <property type="component" value="Chromosome"/>
</dbReference>
<protein>
    <submittedName>
        <fullName evidence="1">HAD family phosphatase</fullName>
    </submittedName>
</protein>
<accession>A0ABX6EG34</accession>